<dbReference type="KEGG" id="aamb:D1866_09165"/>
<accession>A0A650CXE1</accession>
<dbReference type="Proteomes" id="UP000426328">
    <property type="component" value="Chromosome"/>
</dbReference>
<proteinExistence type="predicted"/>
<protein>
    <submittedName>
        <fullName evidence="2">Uncharacterized protein</fullName>
    </submittedName>
</protein>
<dbReference type="RefSeq" id="WP_152939250.1">
    <property type="nucleotide sequence ID" value="NZ_CP045482.1"/>
</dbReference>
<evidence type="ECO:0000313" key="4">
    <source>
        <dbReference type="Proteomes" id="UP000474054"/>
    </source>
</evidence>
<dbReference type="Proteomes" id="UP000474054">
    <property type="component" value="Unassembled WGS sequence"/>
</dbReference>
<reference evidence="2 3" key="2">
    <citation type="submission" date="2019-10" db="EMBL/GenBank/DDBJ databases">
        <title>Genome Sequences from Six Type Strain Members of the Archaeal Family Sulfolobaceae: Acidianus ambivalens, Acidianus infernus, Metallosphaera prunae, Stygiolobus azoricus, Sulfolobus metallicus, and Sulfurisphaera ohwakuensis.</title>
        <authorList>
            <person name="Counts J.A."/>
            <person name="Kelly R.M."/>
        </authorList>
    </citation>
    <scope>NUCLEOTIDE SEQUENCE [LARGE SCALE GENOMIC DNA]</scope>
    <source>
        <strain evidence="2 3">LEI 10</strain>
    </source>
</reference>
<dbReference type="GeneID" id="42779898"/>
<name>A0A650CXE1_ACIAM</name>
<dbReference type="EMBL" id="WHYS01000001">
    <property type="protein sequence ID" value="MQL54300.1"/>
    <property type="molecule type" value="Genomic_DNA"/>
</dbReference>
<dbReference type="EMBL" id="CP045482">
    <property type="protein sequence ID" value="QGR22127.1"/>
    <property type="molecule type" value="Genomic_DNA"/>
</dbReference>
<reference evidence="1 4" key="1">
    <citation type="submission" date="2019-10" db="EMBL/GenBank/DDBJ databases">
        <title>Comparative genomics of sulfur disproportionating microorganisms.</title>
        <authorList>
            <person name="Ward L.M."/>
            <person name="Bertran E."/>
            <person name="Johnston D."/>
        </authorList>
    </citation>
    <scope>NUCLEOTIDE SEQUENCE [LARGE SCALE GENOMIC DNA]</scope>
    <source>
        <strain evidence="1 4">DSM 3772</strain>
    </source>
</reference>
<gene>
    <name evidence="2" type="ORF">D1866_09165</name>
    <name evidence="1" type="ORF">GFB69_00605</name>
</gene>
<keyword evidence="3" id="KW-1185">Reference proteome</keyword>
<dbReference type="AlphaFoldDB" id="A0A650CXE1"/>
<organism evidence="2 3">
    <name type="scientific">Acidianus ambivalens</name>
    <name type="common">Desulfurolobus ambivalens</name>
    <dbReference type="NCBI Taxonomy" id="2283"/>
    <lineage>
        <taxon>Archaea</taxon>
        <taxon>Thermoproteota</taxon>
        <taxon>Thermoprotei</taxon>
        <taxon>Sulfolobales</taxon>
        <taxon>Sulfolobaceae</taxon>
        <taxon>Acidianus</taxon>
    </lineage>
</organism>
<sequence>MKSDVNFDLKGCHSLGIIVDNQTATFVIDNNYKLSYNLGKLSSNSGKIYIAGNSGVEAST</sequence>
<evidence type="ECO:0000313" key="2">
    <source>
        <dbReference type="EMBL" id="QGR22127.1"/>
    </source>
</evidence>
<evidence type="ECO:0000313" key="1">
    <source>
        <dbReference type="EMBL" id="MQL54300.1"/>
    </source>
</evidence>
<evidence type="ECO:0000313" key="3">
    <source>
        <dbReference type="Proteomes" id="UP000426328"/>
    </source>
</evidence>